<evidence type="ECO:0000259" key="14">
    <source>
        <dbReference type="PROSITE" id="PS50109"/>
    </source>
</evidence>
<keyword evidence="16" id="KW-1185">Reference proteome</keyword>
<accession>A0A1G7X1K9</accession>
<dbReference type="PANTHER" id="PTHR45453:SF1">
    <property type="entry name" value="PHOSPHATE REGULON SENSOR PROTEIN PHOR"/>
    <property type="match status" value="1"/>
</dbReference>
<evidence type="ECO:0000256" key="3">
    <source>
        <dbReference type="ARBA" id="ARBA00012438"/>
    </source>
</evidence>
<dbReference type="GO" id="GO:0004721">
    <property type="term" value="F:phosphoprotein phosphatase activity"/>
    <property type="evidence" value="ECO:0007669"/>
    <property type="project" value="TreeGrafter"/>
</dbReference>
<dbReference type="InterPro" id="IPR050351">
    <property type="entry name" value="BphY/WalK/GraS-like"/>
</dbReference>
<feature type="region of interest" description="Disordered" evidence="12">
    <location>
        <begin position="456"/>
        <end position="480"/>
    </location>
</feature>
<keyword evidence="13" id="KW-1133">Transmembrane helix</keyword>
<protein>
    <recommendedName>
        <fullName evidence="3">histidine kinase</fullName>
        <ecNumber evidence="3">2.7.13.3</ecNumber>
    </recommendedName>
</protein>
<keyword evidence="8 15" id="KW-0418">Kinase</keyword>
<evidence type="ECO:0000256" key="6">
    <source>
        <dbReference type="ARBA" id="ARBA00022679"/>
    </source>
</evidence>
<keyword evidence="11 13" id="KW-0472">Membrane</keyword>
<dbReference type="SUPFAM" id="SSF47384">
    <property type="entry name" value="Homodimeric domain of signal transducing histidine kinase"/>
    <property type="match status" value="1"/>
</dbReference>
<dbReference type="InterPro" id="IPR005467">
    <property type="entry name" value="His_kinase_dom"/>
</dbReference>
<name>A0A1G7X1K9_9PROT</name>
<comment type="subcellular location">
    <subcellularLocation>
        <location evidence="2">Cell membrane</location>
    </subcellularLocation>
</comment>
<evidence type="ECO:0000256" key="13">
    <source>
        <dbReference type="SAM" id="Phobius"/>
    </source>
</evidence>
<dbReference type="PANTHER" id="PTHR45453">
    <property type="entry name" value="PHOSPHATE REGULON SENSOR PROTEIN PHOR"/>
    <property type="match status" value="1"/>
</dbReference>
<dbReference type="FunFam" id="1.10.287.130:FF:000008">
    <property type="entry name" value="Two-component sensor histidine kinase"/>
    <property type="match status" value="1"/>
</dbReference>
<dbReference type="EMBL" id="FNCV01000002">
    <property type="protein sequence ID" value="SDG78052.1"/>
    <property type="molecule type" value="Genomic_DNA"/>
</dbReference>
<dbReference type="STRING" id="83401.SAMN05421742_102399"/>
<evidence type="ECO:0000256" key="7">
    <source>
        <dbReference type="ARBA" id="ARBA00022741"/>
    </source>
</evidence>
<dbReference type="InterPro" id="IPR035965">
    <property type="entry name" value="PAS-like_dom_sf"/>
</dbReference>
<dbReference type="InterPro" id="IPR004358">
    <property type="entry name" value="Sig_transdc_His_kin-like_C"/>
</dbReference>
<sequence>MLAAAVGLPAGLGLGLLVALGRLDPLPAILTMAGVMALTAALILPRFRDLERISRFAADLSDRGDLPVPVPRHSRAAAELAQSIARLRRSWETQSGQLKSLALSHETVLDSLPDPLIMVDPGGVVRRANLAARLVLGRVLENQEVTQVFRDPLVLEAVEAVLAGAGGREVPYVVPVPVRRDFTLRVEPLPTATAEGAVAMLMLHDITTLVRMEQMRADFVANASHELRTPLSSLLGFIETLRGPAHDDAEARDRFLIIMQEQAQRMNRLIEDLLSLSRIELMEHTPPTGAVRLERVVSAVVGALEPQARAQGVTVETALPDDLPAVIGEREELAQVIQNLLANAIKYGVPAGASAGRVEITAGTLRRGPVAMPQATRADCVFVAVRDHGDGIPKEHLPRLTERFYRVDSARSRQLGGTGLGLAIVKHILNRHRAAMVVDSQVGGGTTFTVYLPRAASGQQLDDDPPGPSPRPARGNPAAA</sequence>
<dbReference type="AlphaFoldDB" id="A0A1G7X1K9"/>
<keyword evidence="5" id="KW-0597">Phosphoprotein</keyword>
<dbReference type="Gene3D" id="1.10.287.130">
    <property type="match status" value="1"/>
</dbReference>
<dbReference type="Proteomes" id="UP000217076">
    <property type="component" value="Unassembled WGS sequence"/>
</dbReference>
<gene>
    <name evidence="15" type="ORF">SAMN05421742_102399</name>
</gene>
<feature type="transmembrane region" description="Helical" evidence="13">
    <location>
        <begin position="29"/>
        <end position="47"/>
    </location>
</feature>
<dbReference type="Pfam" id="PF02518">
    <property type="entry name" value="HATPase_c"/>
    <property type="match status" value="1"/>
</dbReference>
<keyword evidence="9" id="KW-0067">ATP-binding</keyword>
<evidence type="ECO:0000256" key="8">
    <source>
        <dbReference type="ARBA" id="ARBA00022777"/>
    </source>
</evidence>
<dbReference type="InterPro" id="IPR036890">
    <property type="entry name" value="HATPase_C_sf"/>
</dbReference>
<dbReference type="GO" id="GO:0016036">
    <property type="term" value="P:cellular response to phosphate starvation"/>
    <property type="evidence" value="ECO:0007669"/>
    <property type="project" value="TreeGrafter"/>
</dbReference>
<evidence type="ECO:0000256" key="5">
    <source>
        <dbReference type="ARBA" id="ARBA00022553"/>
    </source>
</evidence>
<dbReference type="PRINTS" id="PR00344">
    <property type="entry name" value="BCTRLSENSOR"/>
</dbReference>
<keyword evidence="6" id="KW-0808">Transferase</keyword>
<dbReference type="InterPro" id="IPR003661">
    <property type="entry name" value="HisK_dim/P_dom"/>
</dbReference>
<comment type="catalytic activity">
    <reaction evidence="1">
        <text>ATP + protein L-histidine = ADP + protein N-phospho-L-histidine.</text>
        <dbReference type="EC" id="2.7.13.3"/>
    </reaction>
</comment>
<evidence type="ECO:0000256" key="11">
    <source>
        <dbReference type="ARBA" id="ARBA00023136"/>
    </source>
</evidence>
<dbReference type="FunFam" id="3.30.565.10:FF:000006">
    <property type="entry name" value="Sensor histidine kinase WalK"/>
    <property type="match status" value="1"/>
</dbReference>
<evidence type="ECO:0000256" key="12">
    <source>
        <dbReference type="SAM" id="MobiDB-lite"/>
    </source>
</evidence>
<dbReference type="GO" id="GO:0005524">
    <property type="term" value="F:ATP binding"/>
    <property type="evidence" value="ECO:0007669"/>
    <property type="project" value="UniProtKB-KW"/>
</dbReference>
<reference evidence="16" key="1">
    <citation type="submission" date="2016-10" db="EMBL/GenBank/DDBJ databases">
        <authorList>
            <person name="Varghese N."/>
            <person name="Submissions S."/>
        </authorList>
    </citation>
    <scope>NUCLEOTIDE SEQUENCE [LARGE SCALE GENOMIC DNA]</scope>
    <source>
        <strain evidence="16">930I</strain>
    </source>
</reference>
<evidence type="ECO:0000256" key="1">
    <source>
        <dbReference type="ARBA" id="ARBA00000085"/>
    </source>
</evidence>
<dbReference type="InterPro" id="IPR000014">
    <property type="entry name" value="PAS"/>
</dbReference>
<dbReference type="InterPro" id="IPR003594">
    <property type="entry name" value="HATPase_dom"/>
</dbReference>
<dbReference type="SMART" id="SM00388">
    <property type="entry name" value="HisKA"/>
    <property type="match status" value="1"/>
</dbReference>
<dbReference type="InterPro" id="IPR036097">
    <property type="entry name" value="HisK_dim/P_sf"/>
</dbReference>
<evidence type="ECO:0000256" key="4">
    <source>
        <dbReference type="ARBA" id="ARBA00022475"/>
    </source>
</evidence>
<dbReference type="Gene3D" id="3.30.565.10">
    <property type="entry name" value="Histidine kinase-like ATPase, C-terminal domain"/>
    <property type="match status" value="1"/>
</dbReference>
<dbReference type="Pfam" id="PF13188">
    <property type="entry name" value="PAS_8"/>
    <property type="match status" value="1"/>
</dbReference>
<keyword evidence="7" id="KW-0547">Nucleotide-binding</keyword>
<organism evidence="15 16">
    <name type="scientific">Roseospirillum parvum</name>
    <dbReference type="NCBI Taxonomy" id="83401"/>
    <lineage>
        <taxon>Bacteria</taxon>
        <taxon>Pseudomonadati</taxon>
        <taxon>Pseudomonadota</taxon>
        <taxon>Alphaproteobacteria</taxon>
        <taxon>Rhodospirillales</taxon>
        <taxon>Rhodospirillaceae</taxon>
        <taxon>Roseospirillum</taxon>
    </lineage>
</organism>
<feature type="domain" description="Histidine kinase" evidence="14">
    <location>
        <begin position="222"/>
        <end position="456"/>
    </location>
</feature>
<dbReference type="SUPFAM" id="SSF55785">
    <property type="entry name" value="PYP-like sensor domain (PAS domain)"/>
    <property type="match status" value="1"/>
</dbReference>
<evidence type="ECO:0000313" key="16">
    <source>
        <dbReference type="Proteomes" id="UP000217076"/>
    </source>
</evidence>
<dbReference type="GO" id="GO:0000155">
    <property type="term" value="F:phosphorelay sensor kinase activity"/>
    <property type="evidence" value="ECO:0007669"/>
    <property type="project" value="InterPro"/>
</dbReference>
<keyword evidence="10" id="KW-0902">Two-component regulatory system</keyword>
<proteinExistence type="predicted"/>
<dbReference type="Gene3D" id="3.30.450.20">
    <property type="entry name" value="PAS domain"/>
    <property type="match status" value="1"/>
</dbReference>
<dbReference type="SUPFAM" id="SSF55874">
    <property type="entry name" value="ATPase domain of HSP90 chaperone/DNA topoisomerase II/histidine kinase"/>
    <property type="match status" value="1"/>
</dbReference>
<keyword evidence="4" id="KW-1003">Cell membrane</keyword>
<dbReference type="GO" id="GO:0005886">
    <property type="term" value="C:plasma membrane"/>
    <property type="evidence" value="ECO:0007669"/>
    <property type="project" value="UniProtKB-SubCell"/>
</dbReference>
<dbReference type="PROSITE" id="PS50109">
    <property type="entry name" value="HIS_KIN"/>
    <property type="match status" value="1"/>
</dbReference>
<evidence type="ECO:0000313" key="15">
    <source>
        <dbReference type="EMBL" id="SDG78052.1"/>
    </source>
</evidence>
<keyword evidence="13" id="KW-0812">Transmembrane</keyword>
<dbReference type="EC" id="2.7.13.3" evidence="3"/>
<evidence type="ECO:0000256" key="10">
    <source>
        <dbReference type="ARBA" id="ARBA00023012"/>
    </source>
</evidence>
<dbReference type="CDD" id="cd00082">
    <property type="entry name" value="HisKA"/>
    <property type="match status" value="1"/>
</dbReference>
<evidence type="ECO:0000256" key="9">
    <source>
        <dbReference type="ARBA" id="ARBA00022840"/>
    </source>
</evidence>
<dbReference type="SMART" id="SM00387">
    <property type="entry name" value="HATPase_c"/>
    <property type="match status" value="1"/>
</dbReference>
<evidence type="ECO:0000256" key="2">
    <source>
        <dbReference type="ARBA" id="ARBA00004236"/>
    </source>
</evidence>
<dbReference type="Pfam" id="PF00512">
    <property type="entry name" value="HisKA"/>
    <property type="match status" value="1"/>
</dbReference>